<comment type="caution">
    <text evidence="2">The sequence shown here is derived from an EMBL/GenBank/DDBJ whole genome shotgun (WGS) entry which is preliminary data.</text>
</comment>
<reference evidence="2 3" key="1">
    <citation type="submission" date="2024-11" db="EMBL/GenBank/DDBJ databases">
        <title>A near-complete genome assembly of Cinchona calisaya.</title>
        <authorList>
            <person name="Lian D.C."/>
            <person name="Zhao X.W."/>
            <person name="Wei L."/>
        </authorList>
    </citation>
    <scope>NUCLEOTIDE SEQUENCE [LARGE SCALE GENOMIC DNA]</scope>
    <source>
        <tissue evidence="2">Nenye</tissue>
    </source>
</reference>
<sequence length="289" mass="33538">MGGQLMAAVARDANNQMFPLAMALVESECKDNWRWFLETLTDHIGKPQERGVEHRYCVRHMYANFKLRFKEKHLRDIMWAAARAYVPDKFEEYMRQMQAISPKTYAWLSEILRHLWARHTFSPRAICDLLSNNICECFNHWIKEARNEPVLSMFEMIRRQVMCRFHEKRLWISKVKSRICPRIIEKLEDYKFKIPPNNVQEHPSPTKMWTTNSSTAHNSTLTSNVNPVGKGVGREELRATSVSSIVPVGGRVSARMNRGRREVLKIQTRFGVQLLASQSSSNSAKKSAA</sequence>
<evidence type="ECO:0008006" key="4">
    <source>
        <dbReference type="Google" id="ProtNLM"/>
    </source>
</evidence>
<dbReference type="PANTHER" id="PTHR31973:SF187">
    <property type="entry name" value="MUTATOR TRANSPOSASE MUDRA PROTEIN"/>
    <property type="match status" value="1"/>
</dbReference>
<organism evidence="2 3">
    <name type="scientific">Cinchona calisaya</name>
    <dbReference type="NCBI Taxonomy" id="153742"/>
    <lineage>
        <taxon>Eukaryota</taxon>
        <taxon>Viridiplantae</taxon>
        <taxon>Streptophyta</taxon>
        <taxon>Embryophyta</taxon>
        <taxon>Tracheophyta</taxon>
        <taxon>Spermatophyta</taxon>
        <taxon>Magnoliopsida</taxon>
        <taxon>eudicotyledons</taxon>
        <taxon>Gunneridae</taxon>
        <taxon>Pentapetalae</taxon>
        <taxon>asterids</taxon>
        <taxon>lamiids</taxon>
        <taxon>Gentianales</taxon>
        <taxon>Rubiaceae</taxon>
        <taxon>Cinchonoideae</taxon>
        <taxon>Cinchoneae</taxon>
        <taxon>Cinchona</taxon>
    </lineage>
</organism>
<feature type="region of interest" description="Disordered" evidence="1">
    <location>
        <begin position="211"/>
        <end position="230"/>
    </location>
</feature>
<evidence type="ECO:0000313" key="3">
    <source>
        <dbReference type="Proteomes" id="UP001630127"/>
    </source>
</evidence>
<dbReference type="PANTHER" id="PTHR31973">
    <property type="entry name" value="POLYPROTEIN, PUTATIVE-RELATED"/>
    <property type="match status" value="1"/>
</dbReference>
<protein>
    <recommendedName>
        <fullName evidence="4">MULE transposase domain-containing protein</fullName>
    </recommendedName>
</protein>
<feature type="compositionally biased region" description="Polar residues" evidence="1">
    <location>
        <begin position="211"/>
        <end position="226"/>
    </location>
</feature>
<evidence type="ECO:0000313" key="2">
    <source>
        <dbReference type="EMBL" id="KAL3532386.1"/>
    </source>
</evidence>
<keyword evidence="3" id="KW-1185">Reference proteome</keyword>
<name>A0ABD3AMS6_9GENT</name>
<accession>A0ABD3AMS6</accession>
<dbReference type="Proteomes" id="UP001630127">
    <property type="component" value="Unassembled WGS sequence"/>
</dbReference>
<gene>
    <name evidence="2" type="ORF">ACH5RR_005907</name>
</gene>
<dbReference type="EMBL" id="JBJUIK010000003">
    <property type="protein sequence ID" value="KAL3532386.1"/>
    <property type="molecule type" value="Genomic_DNA"/>
</dbReference>
<dbReference type="AlphaFoldDB" id="A0ABD3AMS6"/>
<evidence type="ECO:0000256" key="1">
    <source>
        <dbReference type="SAM" id="MobiDB-lite"/>
    </source>
</evidence>
<proteinExistence type="predicted"/>